<comment type="caution">
    <text evidence="3">The sequence shown here is derived from an EMBL/GenBank/DDBJ whole genome shotgun (WGS) entry which is preliminary data.</text>
</comment>
<sequence length="559" mass="62040">MGSSKRNRSFGRRVRSEIGDKFGNKQRFHYSDLRVLFPGVNLGQLREVLAREVKLGNVVSLGDDWFRHVREEPVFDDIRQGTPSQVISEVEASHPEVSGEETSHEEVHVDNAPKKLSGFSGDSMRRAQLLQAVREEISAVTQKDPKAEPRVTVAELIPRLQGLKEDPWPQMDPLSEGANYGRCVMSMVNSMEELTPVRVDRPRSPWRIGLAVEAVGEGSDMVLPVSSEDLPRDESGVSPEGNDGIDRTFDTPTPVAMPELTDALVTDLRVQCGAGSFDFARVYAALHNWDEDAFARTLGGRERALKMFAALLKMGIIRKSSFDAMYSFVPVESDETTRLREEVTLLRDKTASLEEQLEALQAELDAVRGEHDEAVQRADQLSARLLDTLNKLGDTQCVLQQERLDHQTTKDSLELMTASRDEAIQRAEYEERDDVLPDGDANPALLAHLHRLRSLNDHLQARLNHLLECDGDMDPFYNSPVLNKPAERVASGDNGLVPLLQSQLAAAQQQNVELMNHMTALAQQAIASSGNVAQTVGEAVASAMEQLLSRVNVRQGEQK</sequence>
<evidence type="ECO:0000256" key="1">
    <source>
        <dbReference type="SAM" id="Coils"/>
    </source>
</evidence>
<evidence type="ECO:0000313" key="3">
    <source>
        <dbReference type="EMBL" id="KKS72701.1"/>
    </source>
</evidence>
<proteinExistence type="predicted"/>
<keyword evidence="1" id="KW-0175">Coiled coil</keyword>
<feature type="region of interest" description="Disordered" evidence="2">
    <location>
        <begin position="227"/>
        <end position="252"/>
    </location>
</feature>
<feature type="coiled-coil region" evidence="1">
    <location>
        <begin position="343"/>
        <end position="384"/>
    </location>
</feature>
<gene>
    <name evidence="3" type="ORF">UV42_C0005G0018</name>
</gene>
<evidence type="ECO:0000313" key="4">
    <source>
        <dbReference type="Proteomes" id="UP000033867"/>
    </source>
</evidence>
<dbReference type="Proteomes" id="UP000033867">
    <property type="component" value="Unassembled WGS sequence"/>
</dbReference>
<name>A0A0G1DPG3_9BACT</name>
<evidence type="ECO:0000256" key="2">
    <source>
        <dbReference type="SAM" id="MobiDB-lite"/>
    </source>
</evidence>
<dbReference type="AlphaFoldDB" id="A0A0G1DPG3"/>
<accession>A0A0G1DPG3</accession>
<dbReference type="EMBL" id="LCEK01000005">
    <property type="protein sequence ID" value="KKS72701.1"/>
    <property type="molecule type" value="Genomic_DNA"/>
</dbReference>
<reference evidence="3 4" key="1">
    <citation type="journal article" date="2015" name="Nature">
        <title>rRNA introns, odd ribosomes, and small enigmatic genomes across a large radiation of phyla.</title>
        <authorList>
            <person name="Brown C.T."/>
            <person name="Hug L.A."/>
            <person name="Thomas B.C."/>
            <person name="Sharon I."/>
            <person name="Castelle C.J."/>
            <person name="Singh A."/>
            <person name="Wilkins M.J."/>
            <person name="Williams K.H."/>
            <person name="Banfield J.F."/>
        </authorList>
    </citation>
    <scope>NUCLEOTIDE SEQUENCE [LARGE SCALE GENOMIC DNA]</scope>
</reference>
<protein>
    <submittedName>
        <fullName evidence="3">Uncharacterized protein</fullName>
    </submittedName>
</protein>
<organism evidence="3 4">
    <name type="scientific">Candidatus Magasanikbacteria bacterium GW2011_GWE2_42_7</name>
    <dbReference type="NCBI Taxonomy" id="1619052"/>
    <lineage>
        <taxon>Bacteria</taxon>
        <taxon>Candidatus Magasanikiibacteriota</taxon>
    </lineage>
</organism>